<dbReference type="HOGENOM" id="CLU_158157_0_0_1"/>
<organism evidence="2 3">
    <name type="scientific">Amborella trichopoda</name>
    <dbReference type="NCBI Taxonomy" id="13333"/>
    <lineage>
        <taxon>Eukaryota</taxon>
        <taxon>Viridiplantae</taxon>
        <taxon>Streptophyta</taxon>
        <taxon>Embryophyta</taxon>
        <taxon>Tracheophyta</taxon>
        <taxon>Spermatophyta</taxon>
        <taxon>Magnoliopsida</taxon>
        <taxon>Amborellales</taxon>
        <taxon>Amborellaceae</taxon>
        <taxon>Amborella</taxon>
    </lineage>
</organism>
<dbReference type="Gramene" id="ERN13121">
    <property type="protein sequence ID" value="ERN13121"/>
    <property type="gene ID" value="AMTR_s00040p00174760"/>
</dbReference>
<evidence type="ECO:0000313" key="2">
    <source>
        <dbReference type="EMBL" id="ERN13121.1"/>
    </source>
</evidence>
<evidence type="ECO:0000313" key="3">
    <source>
        <dbReference type="Proteomes" id="UP000017836"/>
    </source>
</evidence>
<dbReference type="OMA" id="KNVASTH"/>
<dbReference type="PANTHER" id="PTHR43147">
    <property type="entry name" value="PROTEIN TAS"/>
    <property type="match status" value="1"/>
</dbReference>
<evidence type="ECO:0000259" key="1">
    <source>
        <dbReference type="Pfam" id="PF00248"/>
    </source>
</evidence>
<dbReference type="eggNOG" id="KOG1575">
    <property type="taxonomic scope" value="Eukaryota"/>
</dbReference>
<sequence>MVDAWGGWILFQSLLQTLKNVASTHGVSIATVAVRYILDQPSVAGSMVGVRLDLSEHIKDCNAILSLVLDDDDKSSITEVSKKGRDLQLVIGDCGDEYRRA</sequence>
<dbReference type="Pfam" id="PF00248">
    <property type="entry name" value="Aldo_ket_red"/>
    <property type="match status" value="1"/>
</dbReference>
<dbReference type="SUPFAM" id="SSF51430">
    <property type="entry name" value="NAD(P)-linked oxidoreductase"/>
    <property type="match status" value="1"/>
</dbReference>
<protein>
    <recommendedName>
        <fullName evidence="1">NADP-dependent oxidoreductase domain-containing protein</fullName>
    </recommendedName>
</protein>
<dbReference type="PANTHER" id="PTHR43147:SF2">
    <property type="entry name" value="NADP-DEPENDENT OXIDOREDUCTASE DOMAIN-CONTAINING PROTEIN"/>
    <property type="match status" value="1"/>
</dbReference>
<dbReference type="Proteomes" id="UP000017836">
    <property type="component" value="Unassembled WGS sequence"/>
</dbReference>
<dbReference type="AlphaFoldDB" id="W1PYQ6"/>
<reference evidence="3" key="1">
    <citation type="journal article" date="2013" name="Science">
        <title>The Amborella genome and the evolution of flowering plants.</title>
        <authorList>
            <consortium name="Amborella Genome Project"/>
        </authorList>
    </citation>
    <scope>NUCLEOTIDE SEQUENCE [LARGE SCALE GENOMIC DNA]</scope>
</reference>
<dbReference type="Gene3D" id="3.20.20.100">
    <property type="entry name" value="NADP-dependent oxidoreductase domain"/>
    <property type="match status" value="1"/>
</dbReference>
<proteinExistence type="predicted"/>
<dbReference type="InterPro" id="IPR036812">
    <property type="entry name" value="NAD(P)_OxRdtase_dom_sf"/>
</dbReference>
<accession>W1PYQ6</accession>
<dbReference type="InterPro" id="IPR023210">
    <property type="entry name" value="NADP_OxRdtase_dom"/>
</dbReference>
<feature type="domain" description="NADP-dependent oxidoreductase" evidence="1">
    <location>
        <begin position="9"/>
        <end position="81"/>
    </location>
</feature>
<dbReference type="STRING" id="13333.W1PYQ6"/>
<keyword evidence="3" id="KW-1185">Reference proteome</keyword>
<dbReference type="EMBL" id="KI392591">
    <property type="protein sequence ID" value="ERN13121.1"/>
    <property type="molecule type" value="Genomic_DNA"/>
</dbReference>
<name>W1PYQ6_AMBTC</name>
<gene>
    <name evidence="2" type="ORF">AMTR_s00040p00174760</name>
</gene>